<organism evidence="1">
    <name type="scientific">virus sp. ctQmo6</name>
    <dbReference type="NCBI Taxonomy" id="2827990"/>
    <lineage>
        <taxon>Viruses</taxon>
    </lineage>
</organism>
<sequence>MGSRSGTNKGGYVFGADAIAETYTVERDGVKIIRLRWHFKHYKKKLKEIKTKK</sequence>
<evidence type="ECO:0000313" key="1">
    <source>
        <dbReference type="EMBL" id="DAE30159.1"/>
    </source>
</evidence>
<protein>
    <submittedName>
        <fullName evidence="1">Uncharacterized protein</fullName>
    </submittedName>
</protein>
<reference evidence="1" key="1">
    <citation type="journal article" date="2021" name="Proc. Natl. Acad. Sci. U.S.A.">
        <title>A Catalog of Tens of Thousands of Viruses from Human Metagenomes Reveals Hidden Associations with Chronic Diseases.</title>
        <authorList>
            <person name="Tisza M.J."/>
            <person name="Buck C.B."/>
        </authorList>
    </citation>
    <scope>NUCLEOTIDE SEQUENCE</scope>
    <source>
        <strain evidence="1">CtQmo6</strain>
    </source>
</reference>
<accession>A0A8S5RFL4</accession>
<name>A0A8S5RFL4_9VIRU</name>
<proteinExistence type="predicted"/>
<dbReference type="EMBL" id="BK059102">
    <property type="protein sequence ID" value="DAE30159.1"/>
    <property type="molecule type" value="Genomic_DNA"/>
</dbReference>